<reference evidence="1" key="1">
    <citation type="journal article" date="2015" name="Nature">
        <title>Complex archaea that bridge the gap between prokaryotes and eukaryotes.</title>
        <authorList>
            <person name="Spang A."/>
            <person name="Saw J.H."/>
            <person name="Jorgensen S.L."/>
            <person name="Zaremba-Niedzwiedzka K."/>
            <person name="Martijn J."/>
            <person name="Lind A.E."/>
            <person name="van Eijk R."/>
            <person name="Schleper C."/>
            <person name="Guy L."/>
            <person name="Ettema T.J."/>
        </authorList>
    </citation>
    <scope>NUCLEOTIDE SEQUENCE</scope>
</reference>
<comment type="caution">
    <text evidence="1">The sequence shown here is derived from an EMBL/GenBank/DDBJ whole genome shotgun (WGS) entry which is preliminary data.</text>
</comment>
<evidence type="ECO:0008006" key="2">
    <source>
        <dbReference type="Google" id="ProtNLM"/>
    </source>
</evidence>
<sequence length="286" mass="34086">MNRGYICLVQNNATTDYLRLAYALALSIRNTQSKVKKLSIVTDEKDIPRKYREVFDNIIEIKHDRAAEANWKLHNIVDLYEYTPYDETVMLDSDMLFLDDVSHWWDKFQERNLWFATNTRTYMNEAAPLDTIYREEFLKNDLPSVYNAFFYFKKSNEAEELFNEMKLICENWDHFVSRHLYKRKPKVFSTDVAFGLAVKILGLKEKATLTDLCFPYFTHMKTANQRWSLSTFEFDENWTKYPPMSFDRFNNTLGIKIGNVRQFGILHYHVKTFLTDEMLEILEGVQ</sequence>
<protein>
    <recommendedName>
        <fullName evidence="2">Nucleotide-diphospho-sugar transferase domain-containing protein</fullName>
    </recommendedName>
</protein>
<name>A0A0F9LX04_9ZZZZ</name>
<dbReference type="Gene3D" id="3.90.550.10">
    <property type="entry name" value="Spore Coat Polysaccharide Biosynthesis Protein SpsA, Chain A"/>
    <property type="match status" value="1"/>
</dbReference>
<dbReference type="InterPro" id="IPR029044">
    <property type="entry name" value="Nucleotide-diphossugar_trans"/>
</dbReference>
<organism evidence="1">
    <name type="scientific">marine sediment metagenome</name>
    <dbReference type="NCBI Taxonomy" id="412755"/>
    <lineage>
        <taxon>unclassified sequences</taxon>
        <taxon>metagenomes</taxon>
        <taxon>ecological metagenomes</taxon>
    </lineage>
</organism>
<dbReference type="SUPFAM" id="SSF53448">
    <property type="entry name" value="Nucleotide-diphospho-sugar transferases"/>
    <property type="match status" value="1"/>
</dbReference>
<accession>A0A0F9LX04</accession>
<dbReference type="EMBL" id="LAZR01005694">
    <property type="protein sequence ID" value="KKM97893.1"/>
    <property type="molecule type" value="Genomic_DNA"/>
</dbReference>
<gene>
    <name evidence="1" type="ORF">LCGC14_1163450</name>
</gene>
<dbReference type="AlphaFoldDB" id="A0A0F9LX04"/>
<evidence type="ECO:0000313" key="1">
    <source>
        <dbReference type="EMBL" id="KKM97893.1"/>
    </source>
</evidence>
<proteinExistence type="predicted"/>